<dbReference type="PANTHER" id="PTHR43085:SF1">
    <property type="entry name" value="PSEUDOURIDINE KINASE-RELATED"/>
    <property type="match status" value="1"/>
</dbReference>
<keyword evidence="5" id="KW-0067">ATP-binding</keyword>
<evidence type="ECO:0000256" key="5">
    <source>
        <dbReference type="ARBA" id="ARBA00022840"/>
    </source>
</evidence>
<dbReference type="RefSeq" id="WP_381497383.1">
    <property type="nucleotide sequence ID" value="NZ_JBHUOM010000001.1"/>
</dbReference>
<dbReference type="PROSITE" id="PS00584">
    <property type="entry name" value="PFKB_KINASES_2"/>
    <property type="match status" value="1"/>
</dbReference>
<dbReference type="Pfam" id="PF00294">
    <property type="entry name" value="PfkB"/>
    <property type="match status" value="1"/>
</dbReference>
<keyword evidence="3" id="KW-0547">Nucleotide-binding</keyword>
<gene>
    <name evidence="7" type="ORF">ACFS25_05390</name>
</gene>
<dbReference type="CDD" id="cd01166">
    <property type="entry name" value="KdgK"/>
    <property type="match status" value="1"/>
</dbReference>
<dbReference type="InterPro" id="IPR029056">
    <property type="entry name" value="Ribokinase-like"/>
</dbReference>
<evidence type="ECO:0000256" key="3">
    <source>
        <dbReference type="ARBA" id="ARBA00022741"/>
    </source>
</evidence>
<dbReference type="PROSITE" id="PS00583">
    <property type="entry name" value="PFKB_KINASES_1"/>
    <property type="match status" value="1"/>
</dbReference>
<dbReference type="PANTHER" id="PTHR43085">
    <property type="entry name" value="HEXOKINASE FAMILY MEMBER"/>
    <property type="match status" value="1"/>
</dbReference>
<comment type="similarity">
    <text evidence="1">Belongs to the carbohydrate kinase PfkB family.</text>
</comment>
<reference evidence="8" key="1">
    <citation type="journal article" date="2019" name="Int. J. Syst. Evol. Microbiol.">
        <title>The Global Catalogue of Microorganisms (GCM) 10K type strain sequencing project: providing services to taxonomists for standard genome sequencing and annotation.</title>
        <authorList>
            <consortium name="The Broad Institute Genomics Platform"/>
            <consortium name="The Broad Institute Genome Sequencing Center for Infectious Disease"/>
            <person name="Wu L."/>
            <person name="Ma J."/>
        </authorList>
    </citation>
    <scope>NUCLEOTIDE SEQUENCE [LARGE SCALE GENOMIC DNA]</scope>
    <source>
        <strain evidence="8">KCTC 52490</strain>
    </source>
</reference>
<dbReference type="EC" id="2.7.1.-" evidence="7"/>
<comment type="caution">
    <text evidence="7">The sequence shown here is derived from an EMBL/GenBank/DDBJ whole genome shotgun (WGS) entry which is preliminary data.</text>
</comment>
<dbReference type="GO" id="GO:0016301">
    <property type="term" value="F:kinase activity"/>
    <property type="evidence" value="ECO:0007669"/>
    <property type="project" value="UniProtKB-KW"/>
</dbReference>
<proteinExistence type="inferred from homology"/>
<keyword evidence="2 7" id="KW-0808">Transferase</keyword>
<protein>
    <submittedName>
        <fullName evidence="7">Carbohydrate kinase family protein</fullName>
        <ecNumber evidence="7">2.7.1.-</ecNumber>
    </submittedName>
</protein>
<dbReference type="Proteomes" id="UP001597512">
    <property type="component" value="Unassembled WGS sequence"/>
</dbReference>
<evidence type="ECO:0000256" key="4">
    <source>
        <dbReference type="ARBA" id="ARBA00022777"/>
    </source>
</evidence>
<evidence type="ECO:0000313" key="8">
    <source>
        <dbReference type="Proteomes" id="UP001597512"/>
    </source>
</evidence>
<dbReference type="InterPro" id="IPR002173">
    <property type="entry name" value="Carboh/pur_kinase_PfkB_CS"/>
</dbReference>
<name>A0ABW6AD18_9BACT</name>
<organism evidence="7 8">
    <name type="scientific">Spirosoma flavum</name>
    <dbReference type="NCBI Taxonomy" id="2048557"/>
    <lineage>
        <taxon>Bacteria</taxon>
        <taxon>Pseudomonadati</taxon>
        <taxon>Bacteroidota</taxon>
        <taxon>Cytophagia</taxon>
        <taxon>Cytophagales</taxon>
        <taxon>Cytophagaceae</taxon>
        <taxon>Spirosoma</taxon>
    </lineage>
</organism>
<keyword evidence="8" id="KW-1185">Reference proteome</keyword>
<accession>A0ABW6AD18</accession>
<dbReference type="EMBL" id="JBHUOM010000001">
    <property type="protein sequence ID" value="MFD2933206.1"/>
    <property type="molecule type" value="Genomic_DNA"/>
</dbReference>
<feature type="domain" description="Carbohydrate kinase PfkB" evidence="6">
    <location>
        <begin position="10"/>
        <end position="300"/>
    </location>
</feature>
<evidence type="ECO:0000256" key="2">
    <source>
        <dbReference type="ARBA" id="ARBA00022679"/>
    </source>
</evidence>
<evidence type="ECO:0000313" key="7">
    <source>
        <dbReference type="EMBL" id="MFD2933206.1"/>
    </source>
</evidence>
<dbReference type="Gene3D" id="3.40.1190.20">
    <property type="match status" value="1"/>
</dbReference>
<keyword evidence="4 7" id="KW-0418">Kinase</keyword>
<dbReference type="InterPro" id="IPR011611">
    <property type="entry name" value="PfkB_dom"/>
</dbReference>
<sequence>MTIPPRPYALLSVGELLADFIGHHVTNSLLDAQDFRRYQGGSPANMATNMARLGNKAALVSCVGNDNIGKYLIRQVEESGVDTQFITSDPLEPTSIVLVSRTAGTPDFVAYRHADCQLTPDQLPDSLLAQAQLFHTTCFALSRQPAQNTIVDAAKRAKAAGCQVTIDTNYAPSIWPDRQQAWRVLTDYCSAGALVKISEDDAERLYGEVQTPERILSDFHQMGASVICLTLGPNGSIVSYQEGEKQTHVPGKKIDVVDVTGAGDAYWAGFLTAYLDGHAPESCAQAGAALAKMKLTRQGPLPDKVDRKLLYH</sequence>
<dbReference type="InterPro" id="IPR050306">
    <property type="entry name" value="PfkB_Carbo_kinase"/>
</dbReference>
<dbReference type="SUPFAM" id="SSF53613">
    <property type="entry name" value="Ribokinase-like"/>
    <property type="match status" value="1"/>
</dbReference>
<evidence type="ECO:0000256" key="1">
    <source>
        <dbReference type="ARBA" id="ARBA00010688"/>
    </source>
</evidence>
<evidence type="ECO:0000259" key="6">
    <source>
        <dbReference type="Pfam" id="PF00294"/>
    </source>
</evidence>